<name>A0A814EBZ0_9BILA</name>
<accession>A0A814EBZ0</accession>
<reference evidence="2" key="1">
    <citation type="submission" date="2021-02" db="EMBL/GenBank/DDBJ databases">
        <authorList>
            <person name="Nowell W R."/>
        </authorList>
    </citation>
    <scope>NUCLEOTIDE SEQUENCE</scope>
</reference>
<evidence type="ECO:0000313" key="4">
    <source>
        <dbReference type="Proteomes" id="UP000663854"/>
    </source>
</evidence>
<evidence type="ECO:0000313" key="3">
    <source>
        <dbReference type="EMBL" id="CAF1034347.1"/>
    </source>
</evidence>
<dbReference type="InterPro" id="IPR006073">
    <property type="entry name" value="GTP-bd"/>
</dbReference>
<protein>
    <recommendedName>
        <fullName evidence="1">G domain-containing protein</fullName>
    </recommendedName>
</protein>
<organism evidence="2 4">
    <name type="scientific">Rotaria sordida</name>
    <dbReference type="NCBI Taxonomy" id="392033"/>
    <lineage>
        <taxon>Eukaryota</taxon>
        <taxon>Metazoa</taxon>
        <taxon>Spiralia</taxon>
        <taxon>Gnathifera</taxon>
        <taxon>Rotifera</taxon>
        <taxon>Eurotatoria</taxon>
        <taxon>Bdelloidea</taxon>
        <taxon>Philodinida</taxon>
        <taxon>Philodinidae</taxon>
        <taxon>Rotaria</taxon>
    </lineage>
</organism>
<evidence type="ECO:0000313" key="2">
    <source>
        <dbReference type="EMBL" id="CAF0970074.1"/>
    </source>
</evidence>
<dbReference type="EMBL" id="CAJNOL010000373">
    <property type="protein sequence ID" value="CAF1034347.1"/>
    <property type="molecule type" value="Genomic_DNA"/>
</dbReference>
<dbReference type="Pfam" id="PF01926">
    <property type="entry name" value="MMR_HSR1"/>
    <property type="match status" value="1"/>
</dbReference>
<sequence>MASKNNEEKRARNRTIPVTSAVTIGANNLRTSQIECANNNPSFVANYVENKLQEFTFIVCGAPRTGKSTLINAIIGRELAATSPGPVPITQESTCYELNGTFPEIIDRQTSERYVDAQQFRINIWDTKGIKTWNSSIVDIIRQKNPMCVILCASPGSFADDEFIRGLISECVHFNIFIALVCTNQWNGCDDKRKAVMQDFHDLLKSYNQNIYEENGIYYYGNIGLAAMVNSVEYINRRLDVEKPKSGIGTLLFGIMKSLNSDKLLGWCYTLMENDGFWSQMQTEIQDFFAGQFIYGKSMLWSLSRGRTWFQN</sequence>
<dbReference type="SUPFAM" id="SSF52540">
    <property type="entry name" value="P-loop containing nucleoside triphosphate hydrolases"/>
    <property type="match status" value="1"/>
</dbReference>
<keyword evidence="5" id="KW-1185">Reference proteome</keyword>
<dbReference type="Proteomes" id="UP000663870">
    <property type="component" value="Unassembled WGS sequence"/>
</dbReference>
<dbReference type="InterPro" id="IPR027417">
    <property type="entry name" value="P-loop_NTPase"/>
</dbReference>
<proteinExistence type="predicted"/>
<feature type="domain" description="G" evidence="1">
    <location>
        <begin position="58"/>
        <end position="131"/>
    </location>
</feature>
<evidence type="ECO:0000313" key="5">
    <source>
        <dbReference type="Proteomes" id="UP000663870"/>
    </source>
</evidence>
<dbReference type="EMBL" id="CAJNOH010000254">
    <property type="protein sequence ID" value="CAF0970074.1"/>
    <property type="molecule type" value="Genomic_DNA"/>
</dbReference>
<dbReference type="AlphaFoldDB" id="A0A814EBZ0"/>
<dbReference type="CDD" id="cd00882">
    <property type="entry name" value="Ras_like_GTPase"/>
    <property type="match status" value="1"/>
</dbReference>
<dbReference type="GO" id="GO:0005525">
    <property type="term" value="F:GTP binding"/>
    <property type="evidence" value="ECO:0007669"/>
    <property type="project" value="InterPro"/>
</dbReference>
<dbReference type="Proteomes" id="UP000663854">
    <property type="component" value="Unassembled WGS sequence"/>
</dbReference>
<gene>
    <name evidence="3" type="ORF">JXQ802_LOCUS15810</name>
    <name evidence="2" type="ORF">PYM288_LOCUS13063</name>
</gene>
<dbReference type="Gene3D" id="3.40.50.300">
    <property type="entry name" value="P-loop containing nucleotide triphosphate hydrolases"/>
    <property type="match status" value="1"/>
</dbReference>
<comment type="caution">
    <text evidence="2">The sequence shown here is derived from an EMBL/GenBank/DDBJ whole genome shotgun (WGS) entry which is preliminary data.</text>
</comment>
<evidence type="ECO:0000259" key="1">
    <source>
        <dbReference type="Pfam" id="PF01926"/>
    </source>
</evidence>